<evidence type="ECO:0000313" key="2">
    <source>
        <dbReference type="Proteomes" id="UP000828048"/>
    </source>
</evidence>
<dbReference type="EMBL" id="CM037156">
    <property type="protein sequence ID" value="KAH7837739.1"/>
    <property type="molecule type" value="Genomic_DNA"/>
</dbReference>
<keyword evidence="2" id="KW-1185">Reference proteome</keyword>
<dbReference type="Proteomes" id="UP000828048">
    <property type="component" value="Chromosome 6"/>
</dbReference>
<gene>
    <name evidence="1" type="ORF">Vadar_017421</name>
</gene>
<organism evidence="1 2">
    <name type="scientific">Vaccinium darrowii</name>
    <dbReference type="NCBI Taxonomy" id="229202"/>
    <lineage>
        <taxon>Eukaryota</taxon>
        <taxon>Viridiplantae</taxon>
        <taxon>Streptophyta</taxon>
        <taxon>Embryophyta</taxon>
        <taxon>Tracheophyta</taxon>
        <taxon>Spermatophyta</taxon>
        <taxon>Magnoliopsida</taxon>
        <taxon>eudicotyledons</taxon>
        <taxon>Gunneridae</taxon>
        <taxon>Pentapetalae</taxon>
        <taxon>asterids</taxon>
        <taxon>Ericales</taxon>
        <taxon>Ericaceae</taxon>
        <taxon>Vaccinioideae</taxon>
        <taxon>Vaccinieae</taxon>
        <taxon>Vaccinium</taxon>
    </lineage>
</organism>
<accession>A0ACB7XAJ5</accession>
<reference evidence="1 2" key="1">
    <citation type="journal article" date="2021" name="Hortic Res">
        <title>High-quality reference genome and annotation aids understanding of berry development for evergreen blueberry (Vaccinium darrowii).</title>
        <authorList>
            <person name="Yu J."/>
            <person name="Hulse-Kemp A.M."/>
            <person name="Babiker E."/>
            <person name="Staton M."/>
        </authorList>
    </citation>
    <scope>NUCLEOTIDE SEQUENCE [LARGE SCALE GENOMIC DNA]</scope>
    <source>
        <strain evidence="2">cv. NJ 8807/NJ 8810</strain>
        <tissue evidence="1">Young leaf</tissue>
    </source>
</reference>
<evidence type="ECO:0000313" key="1">
    <source>
        <dbReference type="EMBL" id="KAH7837739.1"/>
    </source>
</evidence>
<proteinExistence type="predicted"/>
<protein>
    <submittedName>
        <fullName evidence="1">Uncharacterized protein</fullName>
    </submittedName>
</protein>
<comment type="caution">
    <text evidence="1">The sequence shown here is derived from an EMBL/GenBank/DDBJ whole genome shotgun (WGS) entry which is preliminary data.</text>
</comment>
<sequence length="150" mass="16551">MKFSAASRPFWTPTPSDRFSPSFSLCRFSSKPCSNFNINFLHLSLKFSLSLSLSLSLSHTPGFCCGVLAVSRIKNDSYPSGGSQRERDRERAQARSGHKPRNPKDDGLTPEQRRERDAKALQEKMARKAAAQGGTGGNKNSSSDVNKNKK</sequence>
<name>A0ACB7XAJ5_9ERIC</name>